<keyword evidence="1" id="KW-0175">Coiled coil</keyword>
<feature type="compositionally biased region" description="Basic residues" evidence="2">
    <location>
        <begin position="20"/>
        <end position="36"/>
    </location>
</feature>
<dbReference type="AlphaFoldDB" id="A0A699IDY7"/>
<feature type="coiled-coil region" evidence="1">
    <location>
        <begin position="184"/>
        <end position="216"/>
    </location>
</feature>
<feature type="compositionally biased region" description="Basic and acidic residues" evidence="2">
    <location>
        <begin position="697"/>
        <end position="706"/>
    </location>
</feature>
<accession>A0A699IDY7</accession>
<organism evidence="3">
    <name type="scientific">Tanacetum cinerariifolium</name>
    <name type="common">Dalmatian daisy</name>
    <name type="synonym">Chrysanthemum cinerariifolium</name>
    <dbReference type="NCBI Taxonomy" id="118510"/>
    <lineage>
        <taxon>Eukaryota</taxon>
        <taxon>Viridiplantae</taxon>
        <taxon>Streptophyta</taxon>
        <taxon>Embryophyta</taxon>
        <taxon>Tracheophyta</taxon>
        <taxon>Spermatophyta</taxon>
        <taxon>Magnoliopsida</taxon>
        <taxon>eudicotyledons</taxon>
        <taxon>Gunneridae</taxon>
        <taxon>Pentapetalae</taxon>
        <taxon>asterids</taxon>
        <taxon>campanulids</taxon>
        <taxon>Asterales</taxon>
        <taxon>Asteraceae</taxon>
        <taxon>Asteroideae</taxon>
        <taxon>Anthemideae</taxon>
        <taxon>Anthemidinae</taxon>
        <taxon>Tanacetum</taxon>
    </lineage>
</organism>
<evidence type="ECO:0000256" key="2">
    <source>
        <dbReference type="SAM" id="MobiDB-lite"/>
    </source>
</evidence>
<reference evidence="3" key="1">
    <citation type="journal article" date="2019" name="Sci. Rep.">
        <title>Draft genome of Tanacetum cinerariifolium, the natural source of mosquito coil.</title>
        <authorList>
            <person name="Yamashiro T."/>
            <person name="Shiraishi A."/>
            <person name="Satake H."/>
            <person name="Nakayama K."/>
        </authorList>
    </citation>
    <scope>NUCLEOTIDE SEQUENCE</scope>
</reference>
<evidence type="ECO:0000256" key="1">
    <source>
        <dbReference type="SAM" id="Coils"/>
    </source>
</evidence>
<gene>
    <name evidence="3" type="ORF">Tci_522242</name>
</gene>
<feature type="region of interest" description="Disordered" evidence="2">
    <location>
        <begin position="1"/>
        <end position="36"/>
    </location>
</feature>
<proteinExistence type="predicted"/>
<feature type="region of interest" description="Disordered" evidence="2">
    <location>
        <begin position="612"/>
        <end position="721"/>
    </location>
</feature>
<sequence length="721" mass="81720">SFDLENPKTAQAHEIDSLKRRVKKLERRQKSKTHGLKRLYKVGLSARVESSDEESLGEEDASKPGRNIVDIDADREITLVGAVEKVNAASIATSVTATTAATTSTVSMDEIKLAKALIEIKTSRPKAKGIVMQEASETPTLTLIVSCQQPSKVQDKGKVIMVEPKIPLKKNAQISLDEELSFKLQAEEKEQERIVREKAQLQAEEQEQLTDAENARLFKEFLEKRKKFFAKLFDKAMETINHFVDFTELVKESTKKDNAEIVQESSSNRVGDEIEQEKCKKQKVEDDKEQEELKKCLEIIPDDGDDVNIDATPLSSKPLTIVDYKIYKKGRKSYFQIFKADGNSQIMRMEQYLTHTDYALWEVIVNGDSPASIASVSGGAEATLPPKTTEQKIARRNELKAKTIKTRFGGNKESKKMQKTILKQQYENFAASRSEGLDKTYERFQKLINQLEFHGEVISQEDTNLKLLRSLPPAWNTHTLIMRNKLDLDTLSMNDLYNNLKVYEDEINGQSNSSLNSQNVAFVSSDNTSRTNEAVNTAHDVSAASSQRHAFASTYADDVMFSFFANQYNSLQLDNIDLEQIDTDDLEDMDLKWQVYPAQILRDLNNESDVFESASDSSINESEEDNNQATDRYKEGEGYHAVPPPYTRNFMPQRPGLSFTGLDDSVFKSESDSDDDCEIRPSIEQNKPNHPKINFVKSDENTRKSVIEQQTYKQAENLRKS</sequence>
<dbReference type="Pfam" id="PF14223">
    <property type="entry name" value="Retrotran_gag_2"/>
    <property type="match status" value="1"/>
</dbReference>
<evidence type="ECO:0000313" key="3">
    <source>
        <dbReference type="EMBL" id="GEZ50269.1"/>
    </source>
</evidence>
<name>A0A699IDY7_TANCI</name>
<feature type="non-terminal residue" evidence="3">
    <location>
        <position position="1"/>
    </location>
</feature>
<dbReference type="EMBL" id="BKCJ010286792">
    <property type="protein sequence ID" value="GEZ50269.1"/>
    <property type="molecule type" value="Genomic_DNA"/>
</dbReference>
<protein>
    <submittedName>
        <fullName evidence="3">Uncharacterized protein</fullName>
    </submittedName>
</protein>
<comment type="caution">
    <text evidence="3">The sequence shown here is derived from an EMBL/GenBank/DDBJ whole genome shotgun (WGS) entry which is preliminary data.</text>
</comment>